<evidence type="ECO:0000313" key="5">
    <source>
        <dbReference type="Proteomes" id="UP000625283"/>
    </source>
</evidence>
<feature type="domain" description="Protein FecR C-terminal" evidence="3">
    <location>
        <begin position="334"/>
        <end position="402"/>
    </location>
</feature>
<evidence type="ECO:0000259" key="3">
    <source>
        <dbReference type="Pfam" id="PF16344"/>
    </source>
</evidence>
<keyword evidence="1" id="KW-0812">Transmembrane</keyword>
<dbReference type="EMBL" id="JAERTY010000008">
    <property type="protein sequence ID" value="MBL1410041.1"/>
    <property type="molecule type" value="Genomic_DNA"/>
</dbReference>
<dbReference type="Gene3D" id="2.60.120.1440">
    <property type="match status" value="1"/>
</dbReference>
<dbReference type="PANTHER" id="PTHR30273">
    <property type="entry name" value="PERIPLASMIC SIGNAL SENSOR AND SIGMA FACTOR ACTIVATOR FECR-RELATED"/>
    <property type="match status" value="1"/>
</dbReference>
<dbReference type="InterPro" id="IPR032508">
    <property type="entry name" value="FecR_C"/>
</dbReference>
<keyword evidence="5" id="KW-1185">Reference proteome</keyword>
<keyword evidence="1" id="KW-0472">Membrane</keyword>
<dbReference type="Pfam" id="PF04773">
    <property type="entry name" value="FecR"/>
    <property type="match status" value="1"/>
</dbReference>
<feature type="transmembrane region" description="Helical" evidence="1">
    <location>
        <begin position="101"/>
        <end position="121"/>
    </location>
</feature>
<gene>
    <name evidence="4" type="ORF">JKG61_14900</name>
</gene>
<dbReference type="PANTHER" id="PTHR30273:SF2">
    <property type="entry name" value="PROTEIN FECR"/>
    <property type="match status" value="1"/>
</dbReference>
<reference evidence="4 5" key="1">
    <citation type="submission" date="2021-01" db="EMBL/GenBank/DDBJ databases">
        <title>C459-1 draft genome sequence.</title>
        <authorList>
            <person name="Zhang X.-F."/>
        </authorList>
    </citation>
    <scope>NUCLEOTIDE SEQUENCE [LARGE SCALE GENOMIC DNA]</scope>
    <source>
        <strain evidence="5">C459-1</strain>
    </source>
</reference>
<name>A0ABS1R5Q4_9SPHI</name>
<dbReference type="InterPro" id="IPR006860">
    <property type="entry name" value="FecR"/>
</dbReference>
<dbReference type="Gene3D" id="3.55.50.30">
    <property type="match status" value="1"/>
</dbReference>
<dbReference type="InterPro" id="IPR012373">
    <property type="entry name" value="Ferrdict_sens_TM"/>
</dbReference>
<accession>A0ABS1R5Q4</accession>
<dbReference type="RefSeq" id="WP_202103749.1">
    <property type="nucleotide sequence ID" value="NZ_JAERTY010000008.1"/>
</dbReference>
<feature type="domain" description="FecR protein" evidence="2">
    <location>
        <begin position="203"/>
        <end position="291"/>
    </location>
</feature>
<evidence type="ECO:0000313" key="4">
    <source>
        <dbReference type="EMBL" id="MBL1410041.1"/>
    </source>
</evidence>
<dbReference type="Proteomes" id="UP000625283">
    <property type="component" value="Unassembled WGS sequence"/>
</dbReference>
<dbReference type="Pfam" id="PF16344">
    <property type="entry name" value="FecR_C"/>
    <property type="match status" value="1"/>
</dbReference>
<evidence type="ECO:0000256" key="1">
    <source>
        <dbReference type="SAM" id="Phobius"/>
    </source>
</evidence>
<keyword evidence="1" id="KW-1133">Transmembrane helix</keyword>
<protein>
    <submittedName>
        <fullName evidence="4">FecR domain-containing protein</fullName>
    </submittedName>
</protein>
<comment type="caution">
    <text evidence="4">The sequence shown here is derived from an EMBL/GenBank/DDBJ whole genome shotgun (WGS) entry which is preliminary data.</text>
</comment>
<proteinExistence type="predicted"/>
<sequence length="404" mass="45727">MSKRKKDMSILFKKLLNDTHSKNDFDDILAKVTKDQNDIENQEIALLIRNVFEKNEESKLPKSEVDRIGLNTKSKLRNIIHQTGEVSLPQRSRIKRLRKNFILKWGAVAAIFTCVGIWGLIKYTSSVTDNILAEEKTVDKNELRDKKTEKITLTLANGKSVVLNDTQDGIIIGDEIKYSDGTSLNEIDEKIKKSDVLTLKIPNGMTYKIVLSDKSEVWLNAGSELNYPVKFSSKNRAVQLQGEAFFKVTENKNSPFTVKTKGQDITVLGTEFNVVEYKNNIVTSLLSGTVKVETSNGKIQKLVPGQQSSLNVENGQLDVKNVDVNLISAWREGYFVIEEKTLEEIMDMLSEWYGVGYQIGNNISKTKKYRGLIPRYNLSHTIEKLGLLSKLTITMKENKITVQK</sequence>
<organism evidence="4 5">
    <name type="scientific">Sphingobacterium faecale</name>
    <dbReference type="NCBI Taxonomy" id="2803775"/>
    <lineage>
        <taxon>Bacteria</taxon>
        <taxon>Pseudomonadati</taxon>
        <taxon>Bacteroidota</taxon>
        <taxon>Sphingobacteriia</taxon>
        <taxon>Sphingobacteriales</taxon>
        <taxon>Sphingobacteriaceae</taxon>
        <taxon>Sphingobacterium</taxon>
    </lineage>
</organism>
<evidence type="ECO:0000259" key="2">
    <source>
        <dbReference type="Pfam" id="PF04773"/>
    </source>
</evidence>